<gene>
    <name evidence="1" type="ORF">NT6N_39720</name>
</gene>
<evidence type="ECO:0008006" key="2">
    <source>
        <dbReference type="Google" id="ProtNLM"/>
    </source>
</evidence>
<evidence type="ECO:0000313" key="1">
    <source>
        <dbReference type="EMBL" id="BDS08932.1"/>
    </source>
</evidence>
<organism evidence="1">
    <name type="scientific">Oceaniferula spumae</name>
    <dbReference type="NCBI Taxonomy" id="2979115"/>
    <lineage>
        <taxon>Bacteria</taxon>
        <taxon>Pseudomonadati</taxon>
        <taxon>Verrucomicrobiota</taxon>
        <taxon>Verrucomicrobiia</taxon>
        <taxon>Verrucomicrobiales</taxon>
        <taxon>Verrucomicrobiaceae</taxon>
        <taxon>Oceaniferula</taxon>
    </lineage>
</organism>
<dbReference type="EMBL" id="AP026866">
    <property type="protein sequence ID" value="BDS08932.1"/>
    <property type="molecule type" value="Genomic_DNA"/>
</dbReference>
<protein>
    <recommendedName>
        <fullName evidence="2">HEAT repeat domain-containing protein</fullName>
    </recommendedName>
</protein>
<proteinExistence type="predicted"/>
<dbReference type="AlphaFoldDB" id="A0AAT9FRZ9"/>
<name>A0AAT9FRZ9_9BACT</name>
<accession>A0AAT9FRZ9</accession>
<dbReference type="KEGG" id="osu:NT6N_39720"/>
<reference evidence="1" key="1">
    <citation type="submission" date="2024-07" db="EMBL/GenBank/DDBJ databases">
        <title>Complete genome sequence of Verrucomicrobiaceae bacterium NT6N.</title>
        <authorList>
            <person name="Huang C."/>
            <person name="Takami H."/>
            <person name="Hamasaki K."/>
        </authorList>
    </citation>
    <scope>NUCLEOTIDE SEQUENCE</scope>
    <source>
        <strain evidence="1">NT6N</strain>
    </source>
</reference>
<sequence length="864" mass="97892">MRFAEVIFLLFISTQIVVANLYDQCRAWYLTLGKPSAKDLQLIEVHNGYYTIGGEKKPYITHSYLVKYEAGKEFKFITLDLAKKHFDLSLKDSYMGNVKVKNISFKPWAETFLQALKAQKETRMLGWGAQPAAGTVEQFYISMACHDKGHIELARKIFQAKAIPTFHHRETTRITDLTELQKELAHTTFWRIILDFNDTSHTRRELHDRLVVFIKHYPQSEHFARAKKLEVKLRKMLAGEKTHQQLREKTPFSNLTETEKIKDLIYQLRDQNGAQMGQPGWCDIFAQDGFKPIEQVKNPSPALQLLNIGYEVVPFLIKVLDDDTPTRSVGYHRDFYFSHSILTIGDAANQILTRITGERFGPTGIWSKPEDLEKTILNATVWWENYQKKGERKHLIDLVCAAGPSADTCLTRLFKKYPEDAPTAARAGLKAAKDDWVFSSLIRSILVSEHPESLKILTEALADLRFPGGHLTVISALHHRKSPLALPAAIEAWNNPENWKSADDFGGSPADDILMFLLGTNSPTAFKTILTKINRLSIDRKIEIAQHVYGLNNPGDEYSAIAQQTMVTFLEDTRQRTGMSGSIGDLNYTDPRVCDMAGAALAKVWPKHYDYDHQAEWTKREAMRLKIINETRKTKNLKPLPAPLPKPASLPPGVDAELRDALDDVQLVAFRKLIQKHGISALDELLEYQESMDEDTSPLTRLAVNSNARNLVNSLAFIQVAPKKYRNPAVTKWVKAHQGTSLSADTLIQLITACNQEMKNSSTRGITLSIHRSSEARGLHMLISLSQSETPKQKADQWNFSLSTQLQGKNIYSISGGGSENHDDPKDDTLKDFHKSVEQALHSEARDHFEIHYQIHGIRHDDEP</sequence>